<dbReference type="OrthoDB" id="4164516at2"/>
<comment type="caution">
    <text evidence="5">The sequence shown here is derived from an EMBL/GenBank/DDBJ whole genome shotgun (WGS) entry which is preliminary data.</text>
</comment>
<keyword evidence="1" id="KW-0805">Transcription regulation</keyword>
<sequence>MARDLVSQGVETMLRAIAEGQFQPGVLPPEGELVDFLGCSRATVREVIRTLSDRGIVVVQHGRGTYLQPQDQWIDMRSLVEVALQSRTPKDVSRNLIEIRRMIEVGSCGHAAARATEENLQAMEAQLALYDDAAARNDAAACASADVAFHQEIFKATGNPFLLAIVQPLESAMRRSRELTSSVPEVRERAQQHHREIFAALRAGDEEGAKNAMRSHMAQTRGDIEGYVQ</sequence>
<dbReference type="RefSeq" id="WP_048381040.1">
    <property type="nucleotide sequence ID" value="NZ_LDYE01000008.1"/>
</dbReference>
<protein>
    <submittedName>
        <fullName evidence="5">DNA-binding FadR family transcriptional regulator</fullName>
    </submittedName>
</protein>
<dbReference type="AlphaFoldDB" id="A0A2A9DNC3"/>
<dbReference type="PANTHER" id="PTHR43537:SF44">
    <property type="entry name" value="GNTR FAMILY REGULATORY PROTEIN"/>
    <property type="match status" value="1"/>
</dbReference>
<keyword evidence="6" id="KW-1185">Reference proteome</keyword>
<name>A0A2A9DNC3_9CORY</name>
<evidence type="ECO:0000256" key="3">
    <source>
        <dbReference type="ARBA" id="ARBA00023163"/>
    </source>
</evidence>
<evidence type="ECO:0000256" key="2">
    <source>
        <dbReference type="ARBA" id="ARBA00023125"/>
    </source>
</evidence>
<proteinExistence type="predicted"/>
<dbReference type="PROSITE" id="PS50949">
    <property type="entry name" value="HTH_GNTR"/>
    <property type="match status" value="1"/>
</dbReference>
<dbReference type="Pfam" id="PF07729">
    <property type="entry name" value="FCD"/>
    <property type="match status" value="1"/>
</dbReference>
<dbReference type="Gene3D" id="1.20.120.530">
    <property type="entry name" value="GntR ligand-binding domain-like"/>
    <property type="match status" value="1"/>
</dbReference>
<keyword evidence="3" id="KW-0804">Transcription</keyword>
<dbReference type="GO" id="GO:0003677">
    <property type="term" value="F:DNA binding"/>
    <property type="evidence" value="ECO:0007669"/>
    <property type="project" value="UniProtKB-KW"/>
</dbReference>
<keyword evidence="2 5" id="KW-0238">DNA-binding</keyword>
<dbReference type="Pfam" id="PF00392">
    <property type="entry name" value="GntR"/>
    <property type="match status" value="1"/>
</dbReference>
<dbReference type="Proteomes" id="UP000221653">
    <property type="component" value="Unassembled WGS sequence"/>
</dbReference>
<dbReference type="InterPro" id="IPR000524">
    <property type="entry name" value="Tscrpt_reg_HTH_GntR"/>
</dbReference>
<evidence type="ECO:0000259" key="4">
    <source>
        <dbReference type="PROSITE" id="PS50949"/>
    </source>
</evidence>
<dbReference type="GO" id="GO:0003700">
    <property type="term" value="F:DNA-binding transcription factor activity"/>
    <property type="evidence" value="ECO:0007669"/>
    <property type="project" value="InterPro"/>
</dbReference>
<dbReference type="PRINTS" id="PR00035">
    <property type="entry name" value="HTHGNTR"/>
</dbReference>
<dbReference type="InterPro" id="IPR011711">
    <property type="entry name" value="GntR_C"/>
</dbReference>
<dbReference type="CDD" id="cd07377">
    <property type="entry name" value="WHTH_GntR"/>
    <property type="match status" value="1"/>
</dbReference>
<dbReference type="Gene3D" id="1.10.10.10">
    <property type="entry name" value="Winged helix-like DNA-binding domain superfamily/Winged helix DNA-binding domain"/>
    <property type="match status" value="1"/>
</dbReference>
<evidence type="ECO:0000313" key="6">
    <source>
        <dbReference type="Proteomes" id="UP000221653"/>
    </source>
</evidence>
<dbReference type="SUPFAM" id="SSF46785">
    <property type="entry name" value="Winged helix' DNA-binding domain"/>
    <property type="match status" value="1"/>
</dbReference>
<dbReference type="InterPro" id="IPR036390">
    <property type="entry name" value="WH_DNA-bd_sf"/>
</dbReference>
<dbReference type="EMBL" id="PDJF01000001">
    <property type="protein sequence ID" value="PFG27866.1"/>
    <property type="molecule type" value="Genomic_DNA"/>
</dbReference>
<organism evidence="5 6">
    <name type="scientific">Corynebacterium renale</name>
    <dbReference type="NCBI Taxonomy" id="1724"/>
    <lineage>
        <taxon>Bacteria</taxon>
        <taxon>Bacillati</taxon>
        <taxon>Actinomycetota</taxon>
        <taxon>Actinomycetes</taxon>
        <taxon>Mycobacteriales</taxon>
        <taxon>Corynebacteriaceae</taxon>
        <taxon>Corynebacterium</taxon>
    </lineage>
</organism>
<dbReference type="PANTHER" id="PTHR43537">
    <property type="entry name" value="TRANSCRIPTIONAL REGULATOR, GNTR FAMILY"/>
    <property type="match status" value="1"/>
</dbReference>
<dbReference type="InterPro" id="IPR036388">
    <property type="entry name" value="WH-like_DNA-bd_sf"/>
</dbReference>
<dbReference type="STRING" id="1724.GCA_001044175_02410"/>
<evidence type="ECO:0000256" key="1">
    <source>
        <dbReference type="ARBA" id="ARBA00023015"/>
    </source>
</evidence>
<dbReference type="SMART" id="SM00895">
    <property type="entry name" value="FCD"/>
    <property type="match status" value="1"/>
</dbReference>
<accession>A0A2A9DNC3</accession>
<dbReference type="SUPFAM" id="SSF48008">
    <property type="entry name" value="GntR ligand-binding domain-like"/>
    <property type="match status" value="1"/>
</dbReference>
<feature type="domain" description="HTH gntR-type" evidence="4">
    <location>
        <begin position="3"/>
        <end position="70"/>
    </location>
</feature>
<reference evidence="5 6" key="1">
    <citation type="submission" date="2017-10" db="EMBL/GenBank/DDBJ databases">
        <title>Sequencing the genomes of 1000 actinobacteria strains.</title>
        <authorList>
            <person name="Klenk H.-P."/>
        </authorList>
    </citation>
    <scope>NUCLEOTIDE SEQUENCE [LARGE SCALE GENOMIC DNA]</scope>
    <source>
        <strain evidence="5 6">DSM 20688</strain>
    </source>
</reference>
<gene>
    <name evidence="5" type="ORF">ATK06_0946</name>
</gene>
<dbReference type="InterPro" id="IPR008920">
    <property type="entry name" value="TF_FadR/GntR_C"/>
</dbReference>
<dbReference type="SMART" id="SM00345">
    <property type="entry name" value="HTH_GNTR"/>
    <property type="match status" value="1"/>
</dbReference>
<evidence type="ECO:0000313" key="5">
    <source>
        <dbReference type="EMBL" id="PFG27866.1"/>
    </source>
</evidence>